<sequence>MDDMFDFRSTVPDIFQEMSLQCGFSEYDSPDMFLNSSGDFGFGSSSWNWEDYFQDIGDLFRSDPLVAI</sequence>
<name>A0A2P2QTN8_RHIMU</name>
<dbReference type="EMBL" id="GGEC01089757">
    <property type="protein sequence ID" value="MBX70241.1"/>
    <property type="molecule type" value="Transcribed_RNA"/>
</dbReference>
<accession>A0A2P2QTN8</accession>
<evidence type="ECO:0000313" key="1">
    <source>
        <dbReference type="EMBL" id="MBX70241.1"/>
    </source>
</evidence>
<protein>
    <submittedName>
        <fullName evidence="1">Uncharacterized protein</fullName>
    </submittedName>
</protein>
<reference evidence="1" key="1">
    <citation type="submission" date="2018-02" db="EMBL/GenBank/DDBJ databases">
        <title>Rhizophora mucronata_Transcriptome.</title>
        <authorList>
            <person name="Meera S.P."/>
            <person name="Sreeshan A."/>
            <person name="Augustine A."/>
        </authorList>
    </citation>
    <scope>NUCLEOTIDE SEQUENCE</scope>
    <source>
        <tissue evidence="1">Leaf</tissue>
    </source>
</reference>
<proteinExistence type="predicted"/>
<organism evidence="1">
    <name type="scientific">Rhizophora mucronata</name>
    <name type="common">Asiatic mangrove</name>
    <dbReference type="NCBI Taxonomy" id="61149"/>
    <lineage>
        <taxon>Eukaryota</taxon>
        <taxon>Viridiplantae</taxon>
        <taxon>Streptophyta</taxon>
        <taxon>Embryophyta</taxon>
        <taxon>Tracheophyta</taxon>
        <taxon>Spermatophyta</taxon>
        <taxon>Magnoliopsida</taxon>
        <taxon>eudicotyledons</taxon>
        <taxon>Gunneridae</taxon>
        <taxon>Pentapetalae</taxon>
        <taxon>rosids</taxon>
        <taxon>fabids</taxon>
        <taxon>Malpighiales</taxon>
        <taxon>Rhizophoraceae</taxon>
        <taxon>Rhizophora</taxon>
    </lineage>
</organism>
<dbReference type="AlphaFoldDB" id="A0A2P2QTN8"/>